<keyword evidence="3" id="KW-1185">Reference proteome</keyword>
<evidence type="ECO:0000313" key="2">
    <source>
        <dbReference type="EMBL" id="ACT59498.1"/>
    </source>
</evidence>
<keyword evidence="1" id="KW-0812">Transmembrane</keyword>
<dbReference type="OrthoDB" id="9826796at2"/>
<dbReference type="EMBL" id="CP001678">
    <property type="protein sequence ID" value="ACT59498.1"/>
    <property type="molecule type" value="Genomic_DNA"/>
</dbReference>
<protein>
    <recommendedName>
        <fullName evidence="4">Integral membrane protein-like protein</fullName>
    </recommendedName>
</protein>
<evidence type="ECO:0000313" key="3">
    <source>
        <dbReference type="Proteomes" id="UP000002745"/>
    </source>
</evidence>
<accession>C6XK53</accession>
<feature type="transmembrane region" description="Helical" evidence="1">
    <location>
        <begin position="49"/>
        <end position="65"/>
    </location>
</feature>
<dbReference type="RefSeq" id="WP_015827648.1">
    <property type="nucleotide sequence ID" value="NC_012982.1"/>
</dbReference>
<dbReference type="KEGG" id="hba:Hbal_1812"/>
<dbReference type="Proteomes" id="UP000002745">
    <property type="component" value="Chromosome"/>
</dbReference>
<name>C6XK53_HIRBI</name>
<dbReference type="STRING" id="582402.Hbal_1812"/>
<evidence type="ECO:0000256" key="1">
    <source>
        <dbReference type="SAM" id="Phobius"/>
    </source>
</evidence>
<feature type="transmembrane region" description="Helical" evidence="1">
    <location>
        <begin position="21"/>
        <end position="43"/>
    </location>
</feature>
<proteinExistence type="predicted"/>
<dbReference type="HOGENOM" id="CLU_1684162_0_0_5"/>
<evidence type="ECO:0008006" key="4">
    <source>
        <dbReference type="Google" id="ProtNLM"/>
    </source>
</evidence>
<gene>
    <name evidence="2" type="ordered locus">Hbal_1812</name>
</gene>
<dbReference type="AlphaFoldDB" id="C6XK53"/>
<sequence length="156" mass="17521">MSDIPPKDAPLPDTLKLRNGWIASLLMTGLCIAFVLISIGYVIAGKGMLAIFAIVVFIPGIWLGIEHIRTEGSYILLEPHQFTRGVYGHVRTWSWKEVSSFRAETYKGKKGIWCRLDKGDTGDDILIESGSRNPEELADLLNRFRQRAIGERFTSL</sequence>
<keyword evidence="1" id="KW-0472">Membrane</keyword>
<keyword evidence="1" id="KW-1133">Transmembrane helix</keyword>
<reference evidence="3" key="1">
    <citation type="journal article" date="2011" name="J. Bacteriol.">
        <title>Genome sequences of eight morphologically diverse alphaproteobacteria.</title>
        <authorList>
            <consortium name="US DOE Joint Genome Institute"/>
            <person name="Brown P.J."/>
            <person name="Kysela D.T."/>
            <person name="Buechlein A."/>
            <person name="Hemmerich C."/>
            <person name="Brun Y.V."/>
        </authorList>
    </citation>
    <scope>NUCLEOTIDE SEQUENCE [LARGE SCALE GENOMIC DNA]</scope>
    <source>
        <strain evidence="3">ATCC 49814 / DSM 5838 / IFAM 1418</strain>
    </source>
</reference>
<organism evidence="2 3">
    <name type="scientific">Hirschia baltica (strain ATCC 49814 / DSM 5838 / IFAM 1418)</name>
    <dbReference type="NCBI Taxonomy" id="582402"/>
    <lineage>
        <taxon>Bacteria</taxon>
        <taxon>Pseudomonadati</taxon>
        <taxon>Pseudomonadota</taxon>
        <taxon>Alphaproteobacteria</taxon>
        <taxon>Hyphomonadales</taxon>
        <taxon>Hyphomonadaceae</taxon>
        <taxon>Hirschia</taxon>
    </lineage>
</organism>